<feature type="region of interest" description="Disordered" evidence="1">
    <location>
        <begin position="83"/>
        <end position="127"/>
    </location>
</feature>
<proteinExistence type="predicted"/>
<sequence>MAEVALAGHARHGSVIGDGSIGRGVPKVEMIANPDFSFPMQPLPPQPLADTNRRPVSVQSNTTSHLRAGLAHRRAVSTLPSFSFNAADTSGRQDRSSSPHTPEELASATPSRVTRKHTRGGSEFVGGDSRLGVAEAISSSPTKSNFLDLAHPSGTPRTRRGHAHRRSTAMSSHDVSEIMKPVEPQPRLSTSLPTTPLEHPGHPRSPSPRAEWTSTLPELHPKPRDPVGSPPVDDGDAKPASRRVGFSENVEFIPRPLSTISSETESSMSTARGHSVNNSITSVLSMTSPGPPSARQRQTSLSTTYEDEARPKRRNSVEVSKRVEKEGEWLRSSVSSSSMKRPLAESATQSPSSAEPNSVPRSRTAHGKKHSLSHALGLDRRRSEPSMSIQAEHLARLSAISLQEQAGQGPVPNTRTLDRKSSSRKIKDWAMSRLSRRSRDSKRESVVGWEGAAVRPQSAASTLTPGKVMRSEEPVAETDLDAVFGQADAVEQLHLTAPMQPRFQVSTPTPSWTSSTFGSCEPDDGSILDLDAALGSSNATGSGMHKPRRELHSSRLKNDFVGPGLHYHRRTESAPELVPFAHQRGSTISQASLPDVFEGEGEEEAEAQHQGGVGIQVVDSDSGASETMLNFDDGLRIQQHERLVEPSWTAHDSGSSRLSTPTIEHRPSSIMEEAIPEELSPVEIIQHDEEPRASSLTKSSDSSETPTLMASQSARLLQRPAHAFMTSGTYQTSASSSPDLARRQGSFDTSRVGTSASSVTDNRTMSSFAEPPRISTDDVPSLTSSLSTRMSMIPAITSRRVFSSRNQSQCDISDSAFATDRRKKRGSIASFSQLVGGSFSGRPKLDDQLTRPQTAVDAIMRAPKKEHRLKKLMFWRSKSKQSLRIAP</sequence>
<organism evidence="2 3">
    <name type="scientific">Teratosphaeria destructans</name>
    <dbReference type="NCBI Taxonomy" id="418781"/>
    <lineage>
        <taxon>Eukaryota</taxon>
        <taxon>Fungi</taxon>
        <taxon>Dikarya</taxon>
        <taxon>Ascomycota</taxon>
        <taxon>Pezizomycotina</taxon>
        <taxon>Dothideomycetes</taxon>
        <taxon>Dothideomycetidae</taxon>
        <taxon>Mycosphaerellales</taxon>
        <taxon>Teratosphaeriaceae</taxon>
        <taxon>Teratosphaeria</taxon>
    </lineage>
</organism>
<dbReference type="AlphaFoldDB" id="A0A9W7SPJ0"/>
<dbReference type="Proteomes" id="UP001138500">
    <property type="component" value="Unassembled WGS sequence"/>
</dbReference>
<feature type="compositionally biased region" description="Polar residues" evidence="1">
    <location>
        <begin position="346"/>
        <end position="361"/>
    </location>
</feature>
<accession>A0A9W7SPJ0</accession>
<feature type="compositionally biased region" description="Low complexity" evidence="1">
    <location>
        <begin position="258"/>
        <end position="270"/>
    </location>
</feature>
<dbReference type="OrthoDB" id="5406427at2759"/>
<feature type="compositionally biased region" description="Basic and acidic residues" evidence="1">
    <location>
        <begin position="416"/>
        <end position="430"/>
    </location>
</feature>
<feature type="compositionally biased region" description="Polar residues" evidence="1">
    <location>
        <begin position="400"/>
        <end position="415"/>
    </location>
</feature>
<feature type="region of interest" description="Disordered" evidence="1">
    <location>
        <begin position="143"/>
        <end position="471"/>
    </location>
</feature>
<evidence type="ECO:0000313" key="3">
    <source>
        <dbReference type="Proteomes" id="UP001138500"/>
    </source>
</evidence>
<feature type="compositionally biased region" description="Polar residues" evidence="1">
    <location>
        <begin position="728"/>
        <end position="738"/>
    </location>
</feature>
<feature type="compositionally biased region" description="Basic residues" evidence="1">
    <location>
        <begin position="363"/>
        <end position="372"/>
    </location>
</feature>
<reference evidence="2 3" key="1">
    <citation type="journal article" date="2018" name="IMA Fungus">
        <title>IMA Genome-F 10: Nine draft genome sequences of Claviceps purpurea s.lat., including C. arundinis, C. humidiphila, and C. cf. spartinae, pseudomolecules for the pitch canker pathogen Fusarium circinatum, draft genome of Davidsoniella eucalypti, Grosmannia galeiformis, Quambalaria eucalypti, and Teratosphaeria destructans.</title>
        <authorList>
            <person name="Wingfield B.D."/>
            <person name="Liu M."/>
            <person name="Nguyen H.D."/>
            <person name="Lane F.A."/>
            <person name="Morgan S.W."/>
            <person name="De Vos L."/>
            <person name="Wilken P.M."/>
            <person name="Duong T.A."/>
            <person name="Aylward J."/>
            <person name="Coetzee M.P."/>
            <person name="Dadej K."/>
            <person name="De Beer Z.W."/>
            <person name="Findlay W."/>
            <person name="Havenga M."/>
            <person name="Kolarik M."/>
            <person name="Menzies J.G."/>
            <person name="Naidoo K."/>
            <person name="Pochopski O."/>
            <person name="Shoukouhi P."/>
            <person name="Santana Q.C."/>
            <person name="Seifert K.A."/>
            <person name="Soal N."/>
            <person name="Steenkamp E.T."/>
            <person name="Tatham C.T."/>
            <person name="van der Nest M.A."/>
            <person name="Wingfield M.J."/>
        </authorList>
    </citation>
    <scope>NUCLEOTIDE SEQUENCE [LARGE SCALE GENOMIC DNA]</scope>
    <source>
        <strain evidence="2">CMW44962</strain>
    </source>
</reference>
<feature type="compositionally biased region" description="Polar residues" evidence="1">
    <location>
        <begin position="275"/>
        <end position="288"/>
    </location>
</feature>
<feature type="compositionally biased region" description="Basic and acidic residues" evidence="1">
    <location>
        <begin position="307"/>
        <end position="329"/>
    </location>
</feature>
<comment type="caution">
    <text evidence="2">The sequence shown here is derived from an EMBL/GenBank/DDBJ whole genome shotgun (WGS) entry which is preliminary data.</text>
</comment>
<reference evidence="2 3" key="2">
    <citation type="journal article" date="2021" name="Curr. Genet.">
        <title>Genetic response to nitrogen starvation in the aggressive Eucalyptus foliar pathogen Teratosphaeria destructans.</title>
        <authorList>
            <person name="Havenga M."/>
            <person name="Wingfield B.D."/>
            <person name="Wingfield M.J."/>
            <person name="Dreyer L.L."/>
            <person name="Roets F."/>
            <person name="Aylward J."/>
        </authorList>
    </citation>
    <scope>NUCLEOTIDE SEQUENCE [LARGE SCALE GENOMIC DNA]</scope>
    <source>
        <strain evidence="2">CMW44962</strain>
    </source>
</reference>
<gene>
    <name evidence="2" type="ORF">Tdes44962_MAKER03715</name>
</gene>
<feature type="compositionally biased region" description="Basic and acidic residues" evidence="1">
    <location>
        <begin position="91"/>
        <end position="103"/>
    </location>
</feature>
<name>A0A9W7SPJ0_9PEZI</name>
<dbReference type="EMBL" id="RIBY02002023">
    <property type="protein sequence ID" value="KAH9826197.1"/>
    <property type="molecule type" value="Genomic_DNA"/>
</dbReference>
<feature type="compositionally biased region" description="Polar residues" evidence="1">
    <location>
        <begin position="746"/>
        <end position="767"/>
    </location>
</feature>
<feature type="region of interest" description="Disordered" evidence="1">
    <location>
        <begin position="688"/>
        <end position="710"/>
    </location>
</feature>
<feature type="region of interest" description="Disordered" evidence="1">
    <location>
        <begin position="840"/>
        <end position="862"/>
    </location>
</feature>
<feature type="region of interest" description="Disordered" evidence="1">
    <location>
        <begin position="39"/>
        <end position="67"/>
    </location>
</feature>
<feature type="compositionally biased region" description="Low complexity" evidence="1">
    <location>
        <begin position="694"/>
        <end position="703"/>
    </location>
</feature>
<feature type="compositionally biased region" description="Polar residues" evidence="1">
    <location>
        <begin position="295"/>
        <end position="304"/>
    </location>
</feature>
<feature type="region of interest" description="Disordered" evidence="1">
    <location>
        <begin position="728"/>
        <end position="785"/>
    </location>
</feature>
<keyword evidence="3" id="KW-1185">Reference proteome</keyword>
<feature type="compositionally biased region" description="Basic residues" evidence="1">
    <location>
        <begin position="157"/>
        <end position="167"/>
    </location>
</feature>
<evidence type="ECO:0000313" key="2">
    <source>
        <dbReference type="EMBL" id="KAH9826197.1"/>
    </source>
</evidence>
<protein>
    <submittedName>
        <fullName evidence="2">Cell wall proline rich protein</fullName>
    </submittedName>
</protein>
<evidence type="ECO:0000256" key="1">
    <source>
        <dbReference type="SAM" id="MobiDB-lite"/>
    </source>
</evidence>